<keyword evidence="1" id="KW-0812">Transmembrane</keyword>
<dbReference type="EMBL" id="JACHIF010000012">
    <property type="protein sequence ID" value="MBB5040216.1"/>
    <property type="molecule type" value="Genomic_DNA"/>
</dbReference>
<reference evidence="2 3" key="1">
    <citation type="submission" date="2020-08" db="EMBL/GenBank/DDBJ databases">
        <title>Genomic Encyclopedia of Type Strains, Phase IV (KMG-IV): sequencing the most valuable type-strain genomes for metagenomic binning, comparative biology and taxonomic classification.</title>
        <authorList>
            <person name="Goeker M."/>
        </authorList>
    </citation>
    <scope>NUCLEOTIDE SEQUENCE [LARGE SCALE GENOMIC DNA]</scope>
    <source>
        <strain evidence="2 3">DSM 12251</strain>
    </source>
</reference>
<evidence type="ECO:0000313" key="2">
    <source>
        <dbReference type="EMBL" id="MBB5040216.1"/>
    </source>
</evidence>
<dbReference type="Pfam" id="PF07963">
    <property type="entry name" value="N_methyl"/>
    <property type="match status" value="1"/>
</dbReference>
<dbReference type="Proteomes" id="UP000534294">
    <property type="component" value="Unassembled WGS sequence"/>
</dbReference>
<accession>A0A7W7YPY5</accession>
<dbReference type="InterPro" id="IPR012902">
    <property type="entry name" value="N_methyl_site"/>
</dbReference>
<gene>
    <name evidence="2" type="ORF">HNQ64_004497</name>
</gene>
<organism evidence="2 3">
    <name type="scientific">Prosthecobacter dejongeii</name>
    <dbReference type="NCBI Taxonomy" id="48465"/>
    <lineage>
        <taxon>Bacteria</taxon>
        <taxon>Pseudomonadati</taxon>
        <taxon>Verrucomicrobiota</taxon>
        <taxon>Verrucomicrobiia</taxon>
        <taxon>Verrucomicrobiales</taxon>
        <taxon>Verrucomicrobiaceae</taxon>
        <taxon>Prosthecobacter</taxon>
    </lineage>
</organism>
<keyword evidence="1" id="KW-1133">Transmembrane helix</keyword>
<sequence length="143" mass="15328">MKIAIHSPSSTSGFSLFEMLMTVSILAIMSTMALAWFGGSGSEVRQARDQRNAQTLCTLCQAVEAAGMPLTEEGHSPMDIARRLVEGVTIETGALKGRTFHVPGLGAEELHGAVRFLSIQDGQMRYDVSGQAQDGKTRTDGEI</sequence>
<evidence type="ECO:0000256" key="1">
    <source>
        <dbReference type="SAM" id="Phobius"/>
    </source>
</evidence>
<name>A0A7W7YPY5_9BACT</name>
<dbReference type="RefSeq" id="WP_184212761.1">
    <property type="nucleotide sequence ID" value="NZ_JACHIF010000012.1"/>
</dbReference>
<keyword evidence="3" id="KW-1185">Reference proteome</keyword>
<dbReference type="NCBIfam" id="TIGR02532">
    <property type="entry name" value="IV_pilin_GFxxxE"/>
    <property type="match status" value="1"/>
</dbReference>
<keyword evidence="1" id="KW-0472">Membrane</keyword>
<feature type="transmembrane region" description="Helical" evidence="1">
    <location>
        <begin position="20"/>
        <end position="38"/>
    </location>
</feature>
<protein>
    <submittedName>
        <fullName evidence="2">Prepilin-type N-terminal cleavage/methylation domain-containing protein</fullName>
    </submittedName>
</protein>
<evidence type="ECO:0000313" key="3">
    <source>
        <dbReference type="Proteomes" id="UP000534294"/>
    </source>
</evidence>
<dbReference type="InterPro" id="IPR045584">
    <property type="entry name" value="Pilin-like"/>
</dbReference>
<dbReference type="AlphaFoldDB" id="A0A7W7YPY5"/>
<proteinExistence type="predicted"/>
<comment type="caution">
    <text evidence="2">The sequence shown here is derived from an EMBL/GenBank/DDBJ whole genome shotgun (WGS) entry which is preliminary data.</text>
</comment>
<dbReference type="SUPFAM" id="SSF54523">
    <property type="entry name" value="Pili subunits"/>
    <property type="match status" value="1"/>
</dbReference>